<dbReference type="PIRSF" id="PIRSF029895">
    <property type="entry name" value="SpoIV"/>
    <property type="match status" value="1"/>
</dbReference>
<dbReference type="NCBIfam" id="TIGR02876">
    <property type="entry name" value="spore_yqfD"/>
    <property type="match status" value="1"/>
</dbReference>
<dbReference type="AlphaFoldDB" id="A0A9D9DXZ4"/>
<reference evidence="2" key="2">
    <citation type="journal article" date="2021" name="PeerJ">
        <title>Extensive microbial diversity within the chicken gut microbiome revealed by metagenomics and culture.</title>
        <authorList>
            <person name="Gilroy R."/>
            <person name="Ravi A."/>
            <person name="Getino M."/>
            <person name="Pursley I."/>
            <person name="Horton D.L."/>
            <person name="Alikhan N.F."/>
            <person name="Baker D."/>
            <person name="Gharbi K."/>
            <person name="Hall N."/>
            <person name="Watson M."/>
            <person name="Adriaenssens E.M."/>
            <person name="Foster-Nyarko E."/>
            <person name="Jarju S."/>
            <person name="Secka A."/>
            <person name="Antonio M."/>
            <person name="Oren A."/>
            <person name="Chaudhuri R.R."/>
            <person name="La Ragione R."/>
            <person name="Hildebrand F."/>
            <person name="Pallen M.J."/>
        </authorList>
    </citation>
    <scope>NUCLEOTIDE SEQUENCE</scope>
    <source>
        <strain evidence="2">F6-4510</strain>
    </source>
</reference>
<reference evidence="2" key="1">
    <citation type="submission" date="2020-10" db="EMBL/GenBank/DDBJ databases">
        <authorList>
            <person name="Gilroy R."/>
        </authorList>
    </citation>
    <scope>NUCLEOTIDE SEQUENCE</scope>
    <source>
        <strain evidence="2">F6-4510</strain>
    </source>
</reference>
<name>A0A9D9DXZ4_9FIRM</name>
<dbReference type="InterPro" id="IPR010690">
    <property type="entry name" value="YqfD"/>
</dbReference>
<evidence type="ECO:0000313" key="3">
    <source>
        <dbReference type="Proteomes" id="UP000823611"/>
    </source>
</evidence>
<keyword evidence="1" id="KW-0472">Membrane</keyword>
<proteinExistence type="predicted"/>
<evidence type="ECO:0000313" key="2">
    <source>
        <dbReference type="EMBL" id="MBO8435042.1"/>
    </source>
</evidence>
<dbReference type="EMBL" id="JADIMX010000128">
    <property type="protein sequence ID" value="MBO8435042.1"/>
    <property type="molecule type" value="Genomic_DNA"/>
</dbReference>
<dbReference type="Proteomes" id="UP000823611">
    <property type="component" value="Unassembled WGS sequence"/>
</dbReference>
<evidence type="ECO:0000256" key="1">
    <source>
        <dbReference type="SAM" id="Phobius"/>
    </source>
</evidence>
<gene>
    <name evidence="2" type="primary">yqfD</name>
    <name evidence="2" type="ORF">IAC55_06960</name>
</gene>
<accession>A0A9D9DXZ4</accession>
<organism evidence="2 3">
    <name type="scientific">Candidatus Fimicola merdigallinarum</name>
    <dbReference type="NCBI Taxonomy" id="2840819"/>
    <lineage>
        <taxon>Bacteria</taxon>
        <taxon>Bacillati</taxon>
        <taxon>Bacillota</taxon>
        <taxon>Clostridia</taxon>
        <taxon>Lachnospirales</taxon>
        <taxon>Lachnospiraceae</taxon>
        <taxon>Lachnospiraceae incertae sedis</taxon>
        <taxon>Candidatus Fimicola</taxon>
    </lineage>
</organism>
<keyword evidence="1" id="KW-1133">Transmembrane helix</keyword>
<dbReference type="Pfam" id="PF06898">
    <property type="entry name" value="YqfD"/>
    <property type="match status" value="1"/>
</dbReference>
<protein>
    <submittedName>
        <fullName evidence="2">Sporulation protein YqfD</fullName>
    </submittedName>
</protein>
<comment type="caution">
    <text evidence="2">The sequence shown here is derived from an EMBL/GenBank/DDBJ whole genome shotgun (WGS) entry which is preliminary data.</text>
</comment>
<sequence length="394" mass="45450">MFLALWNYLKGYVIIKVSGFSTERFINMASYRGIYIWDMKTYDGYIYIKVSLSGFKLLKECARKTGCKFEIVNRCGLPFFVYRYRKRKLLALGIPAFVIFIYILSSFLWKIDVVGNDRVLDTSIIEMLEKEGIKAGTLKFKVDTKDIAKKLIEEFPDISWASVSLKGTDMIIKISETIEKTDMEDNTPSDIVATKDGIIESVAVSSGTPLVSQGDVIYKGDVLVSGEIILKDGEEEVGRQLTSAKAKVFAKIWYEFYNEVPLFYTENIYTGNEKNDTYFKFKDIIINILSPNILYENFDKTVVYENKLSIGDYDLPISIIKEKYMEYEVVDKERTEDEAKSIIEYKIEENIMDNIPEGDIVQKDTEYIVKDNKVYAKTTVAVIERIDERRLRSE</sequence>
<keyword evidence="1" id="KW-0812">Transmembrane</keyword>
<feature type="transmembrane region" description="Helical" evidence="1">
    <location>
        <begin position="89"/>
        <end position="109"/>
    </location>
</feature>